<dbReference type="SMART" id="SM00100">
    <property type="entry name" value="cNMP"/>
    <property type="match status" value="1"/>
</dbReference>
<accession>A0A7C3KI93</accession>
<dbReference type="GO" id="GO:0003700">
    <property type="term" value="F:DNA-binding transcription factor activity"/>
    <property type="evidence" value="ECO:0007669"/>
    <property type="project" value="TreeGrafter"/>
</dbReference>
<dbReference type="PROSITE" id="PS50042">
    <property type="entry name" value="CNMP_BINDING_3"/>
    <property type="match status" value="1"/>
</dbReference>
<dbReference type="PANTHER" id="PTHR24567:SF74">
    <property type="entry name" value="HTH-TYPE TRANSCRIPTIONAL REGULATOR ARCR"/>
    <property type="match status" value="1"/>
</dbReference>
<dbReference type="InterPro" id="IPR000595">
    <property type="entry name" value="cNMP-bd_dom"/>
</dbReference>
<proteinExistence type="predicted"/>
<evidence type="ECO:0000256" key="1">
    <source>
        <dbReference type="ARBA" id="ARBA00023015"/>
    </source>
</evidence>
<evidence type="ECO:0000313" key="7">
    <source>
        <dbReference type="EMBL" id="HFN01204.1"/>
    </source>
</evidence>
<dbReference type="CDD" id="cd00038">
    <property type="entry name" value="CAP_ED"/>
    <property type="match status" value="1"/>
</dbReference>
<dbReference type="Pfam" id="PF13545">
    <property type="entry name" value="HTH_Crp_2"/>
    <property type="match status" value="1"/>
</dbReference>
<protein>
    <submittedName>
        <fullName evidence="7">Crp/Fnr family transcriptional regulator</fullName>
    </submittedName>
</protein>
<name>A0A7C3KI93_9CYAN</name>
<evidence type="ECO:0000259" key="6">
    <source>
        <dbReference type="PROSITE" id="PS51063"/>
    </source>
</evidence>
<dbReference type="PANTHER" id="PTHR24567">
    <property type="entry name" value="CRP FAMILY TRANSCRIPTIONAL REGULATORY PROTEIN"/>
    <property type="match status" value="1"/>
</dbReference>
<reference evidence="7" key="1">
    <citation type="journal article" date="2020" name="mSystems">
        <title>Genome- and Community-Level Interaction Insights into Carbon Utilization and Element Cycling Functions of Hydrothermarchaeota in Hydrothermal Sediment.</title>
        <authorList>
            <person name="Zhou Z."/>
            <person name="Liu Y."/>
            <person name="Xu W."/>
            <person name="Pan J."/>
            <person name="Luo Z.H."/>
            <person name="Li M."/>
        </authorList>
    </citation>
    <scope>NUCLEOTIDE SEQUENCE [LARGE SCALE GENOMIC DNA]</scope>
    <source>
        <strain evidence="7">SpSt-418</strain>
    </source>
</reference>
<dbReference type="InterPro" id="IPR018490">
    <property type="entry name" value="cNMP-bd_dom_sf"/>
</dbReference>
<dbReference type="SUPFAM" id="SSF51206">
    <property type="entry name" value="cAMP-binding domain-like"/>
    <property type="match status" value="1"/>
</dbReference>
<dbReference type="InterPro" id="IPR050397">
    <property type="entry name" value="Env_Response_Regulators"/>
</dbReference>
<feature type="domain" description="HTH crp-type" evidence="6">
    <location>
        <begin position="170"/>
        <end position="236"/>
    </location>
</feature>
<dbReference type="PROSITE" id="PS51063">
    <property type="entry name" value="HTH_CRP_2"/>
    <property type="match status" value="1"/>
</dbReference>
<sequence>MAGRPRFARSPGLARSRDRPGGCHGDHVCTQRLAMIDLTFAQFAEFSFLKDLEYTQQVNTGQMLFHKGDPAIALFAIKTGRIRLVRYLQDGSVLGLHIARAGETFAEAALFSEVYHCDAIADSPSQVVIYPKSSLIDALRHHPESALHFMALLTHHVQSLRTRLELCNIRSARDRVLACLSLCADSQGAIAFDRALKDIASDIGLTHEVFYRTLSQLEKEGIIARKRRFIQLVEVQ</sequence>
<organism evidence="7">
    <name type="scientific">Oscillatoriales cyanobacterium SpSt-418</name>
    <dbReference type="NCBI Taxonomy" id="2282169"/>
    <lineage>
        <taxon>Bacteria</taxon>
        <taxon>Bacillati</taxon>
        <taxon>Cyanobacteriota</taxon>
        <taxon>Cyanophyceae</taxon>
        <taxon>Oscillatoriophycideae</taxon>
        <taxon>Oscillatoriales</taxon>
    </lineage>
</organism>
<dbReference type="Pfam" id="PF00027">
    <property type="entry name" value="cNMP_binding"/>
    <property type="match status" value="1"/>
</dbReference>
<dbReference type="Gene3D" id="2.60.120.10">
    <property type="entry name" value="Jelly Rolls"/>
    <property type="match status" value="1"/>
</dbReference>
<evidence type="ECO:0000256" key="3">
    <source>
        <dbReference type="ARBA" id="ARBA00023163"/>
    </source>
</evidence>
<feature type="domain" description="Cyclic nucleotide-binding" evidence="5">
    <location>
        <begin position="49"/>
        <end position="133"/>
    </location>
</feature>
<dbReference type="GO" id="GO:0003677">
    <property type="term" value="F:DNA binding"/>
    <property type="evidence" value="ECO:0007669"/>
    <property type="project" value="UniProtKB-KW"/>
</dbReference>
<dbReference type="SUPFAM" id="SSF46785">
    <property type="entry name" value="Winged helix' DNA-binding domain"/>
    <property type="match status" value="1"/>
</dbReference>
<dbReference type="InterPro" id="IPR014710">
    <property type="entry name" value="RmlC-like_jellyroll"/>
</dbReference>
<gene>
    <name evidence="7" type="ORF">ENR64_26320</name>
</gene>
<evidence type="ECO:0000259" key="5">
    <source>
        <dbReference type="PROSITE" id="PS50042"/>
    </source>
</evidence>
<keyword evidence="2" id="KW-0238">DNA-binding</keyword>
<dbReference type="InterPro" id="IPR012318">
    <property type="entry name" value="HTH_CRP"/>
</dbReference>
<keyword evidence="1" id="KW-0805">Transcription regulation</keyword>
<keyword evidence="3" id="KW-0804">Transcription</keyword>
<comment type="caution">
    <text evidence="7">The sequence shown here is derived from an EMBL/GenBank/DDBJ whole genome shotgun (WGS) entry which is preliminary data.</text>
</comment>
<dbReference type="EMBL" id="DSRU01000383">
    <property type="protein sequence ID" value="HFN01204.1"/>
    <property type="molecule type" value="Genomic_DNA"/>
</dbReference>
<feature type="region of interest" description="Disordered" evidence="4">
    <location>
        <begin position="1"/>
        <end position="22"/>
    </location>
</feature>
<dbReference type="GO" id="GO:0005829">
    <property type="term" value="C:cytosol"/>
    <property type="evidence" value="ECO:0007669"/>
    <property type="project" value="TreeGrafter"/>
</dbReference>
<dbReference type="InterPro" id="IPR036390">
    <property type="entry name" value="WH_DNA-bd_sf"/>
</dbReference>
<evidence type="ECO:0000256" key="4">
    <source>
        <dbReference type="SAM" id="MobiDB-lite"/>
    </source>
</evidence>
<evidence type="ECO:0000256" key="2">
    <source>
        <dbReference type="ARBA" id="ARBA00023125"/>
    </source>
</evidence>
<dbReference type="AlphaFoldDB" id="A0A7C3KI93"/>